<evidence type="ECO:0000313" key="3">
    <source>
        <dbReference type="Proteomes" id="UP000568380"/>
    </source>
</evidence>
<dbReference type="Gene3D" id="3.30.70.120">
    <property type="match status" value="1"/>
</dbReference>
<dbReference type="AlphaFoldDB" id="A0A7W8A2Y0"/>
<protein>
    <submittedName>
        <fullName evidence="2">Periplasmic divalent cation tolerance protein</fullName>
    </submittedName>
</protein>
<dbReference type="GO" id="GO:0005507">
    <property type="term" value="F:copper ion binding"/>
    <property type="evidence" value="ECO:0007669"/>
    <property type="project" value="TreeGrafter"/>
</dbReference>
<comment type="caution">
    <text evidence="2">The sequence shown here is derived from an EMBL/GenBank/DDBJ whole genome shotgun (WGS) entry which is preliminary data.</text>
</comment>
<dbReference type="InterPro" id="IPR004323">
    <property type="entry name" value="Ion_tolerance_CutA"/>
</dbReference>
<dbReference type="PANTHER" id="PTHR23419:SF8">
    <property type="entry name" value="FI09726P"/>
    <property type="match status" value="1"/>
</dbReference>
<name>A0A7W8A2Y0_9ACTN</name>
<gene>
    <name evidence="2" type="ORF">HNR40_003256</name>
</gene>
<dbReference type="Proteomes" id="UP000568380">
    <property type="component" value="Unassembled WGS sequence"/>
</dbReference>
<reference evidence="2 3" key="1">
    <citation type="submission" date="2020-08" db="EMBL/GenBank/DDBJ databases">
        <title>Genomic Encyclopedia of Type Strains, Phase IV (KMG-IV): sequencing the most valuable type-strain genomes for metagenomic binning, comparative biology and taxonomic classification.</title>
        <authorList>
            <person name="Goeker M."/>
        </authorList>
    </citation>
    <scope>NUCLEOTIDE SEQUENCE [LARGE SCALE GENOMIC DNA]</scope>
    <source>
        <strain evidence="2 3">DSM 45385</strain>
    </source>
</reference>
<dbReference type="Pfam" id="PF03091">
    <property type="entry name" value="CutA1"/>
    <property type="match status" value="1"/>
</dbReference>
<dbReference type="SUPFAM" id="SSF54913">
    <property type="entry name" value="GlnB-like"/>
    <property type="match status" value="1"/>
</dbReference>
<dbReference type="EMBL" id="JACHIN010000004">
    <property type="protein sequence ID" value="MBB5077781.1"/>
    <property type="molecule type" value="Genomic_DNA"/>
</dbReference>
<accession>A0A7W8A2Y0</accession>
<dbReference type="InterPro" id="IPR011322">
    <property type="entry name" value="N-reg_PII-like_a/b"/>
</dbReference>
<evidence type="ECO:0000313" key="2">
    <source>
        <dbReference type="EMBL" id="MBB5077781.1"/>
    </source>
</evidence>
<dbReference type="InterPro" id="IPR015867">
    <property type="entry name" value="N-reg_PII/ATP_PRibTrfase_C"/>
</dbReference>
<dbReference type="GO" id="GO:0010038">
    <property type="term" value="P:response to metal ion"/>
    <property type="evidence" value="ECO:0007669"/>
    <property type="project" value="InterPro"/>
</dbReference>
<organism evidence="2 3">
    <name type="scientific">Nonomuraea endophytica</name>
    <dbReference type="NCBI Taxonomy" id="714136"/>
    <lineage>
        <taxon>Bacteria</taxon>
        <taxon>Bacillati</taxon>
        <taxon>Actinomycetota</taxon>
        <taxon>Actinomycetes</taxon>
        <taxon>Streptosporangiales</taxon>
        <taxon>Streptosporangiaceae</taxon>
        <taxon>Nonomuraea</taxon>
    </lineage>
</organism>
<evidence type="ECO:0000256" key="1">
    <source>
        <dbReference type="ARBA" id="ARBA00010169"/>
    </source>
</evidence>
<dbReference type="PANTHER" id="PTHR23419">
    <property type="entry name" value="DIVALENT CATION TOLERANCE CUTA-RELATED"/>
    <property type="match status" value="1"/>
</dbReference>
<proteinExistence type="inferred from homology"/>
<dbReference type="RefSeq" id="WP_184961968.1">
    <property type="nucleotide sequence ID" value="NZ_JACHIN010000004.1"/>
</dbReference>
<keyword evidence="3" id="KW-1185">Reference proteome</keyword>
<comment type="similarity">
    <text evidence="1">Belongs to the CutA family.</text>
</comment>
<sequence length="111" mass="12373">MKGYVQVVTTVPNAAEGADLARSIACERLAAGIQILGPIRSVYWWRGALQDATEWQLVILTTAEHFDDLERHIKANHTYETPEIIATDIVAGSAEYLRWITDETRKTDASS</sequence>